<protein>
    <submittedName>
        <fullName evidence="2">Gp090</fullName>
    </submittedName>
</protein>
<evidence type="ECO:0000313" key="2">
    <source>
        <dbReference type="EMBL" id="AEJ81609.1"/>
    </source>
</evidence>
<proteinExistence type="predicted"/>
<reference evidence="2 3" key="1">
    <citation type="journal article" date="2011" name="Appl. Environ. Microbiol.">
        <title>Novel Virulent and Broad-Host-Range Erwinia amylovora Bacteriophages Reveal a High Degree of Mosaicism and a Relationship to Enterobacteriaceae Phages.</title>
        <authorList>
            <person name="Born Y."/>
            <person name="Fieseler L."/>
            <person name="Marazzi J."/>
            <person name="Lurz R."/>
            <person name="Duffy B."/>
            <person name="Loessner M.J."/>
        </authorList>
    </citation>
    <scope>NUCLEOTIDE SEQUENCE [LARGE SCALE GENOMIC DNA]</scope>
</reference>
<feature type="compositionally biased region" description="Basic and acidic residues" evidence="1">
    <location>
        <begin position="21"/>
        <end position="31"/>
    </location>
</feature>
<keyword evidence="3" id="KW-1185">Reference proteome</keyword>
<dbReference type="Proteomes" id="UP000008893">
    <property type="component" value="Segment"/>
</dbReference>
<accession>G0YQI2</accession>
<dbReference type="GeneID" id="14013778"/>
<dbReference type="KEGG" id="vg:14013778"/>
<evidence type="ECO:0000313" key="3">
    <source>
        <dbReference type="Proteomes" id="UP000008893"/>
    </source>
</evidence>
<dbReference type="RefSeq" id="YP_007005826.1">
    <property type="nucleotide sequence ID" value="NC_019514.1"/>
</dbReference>
<name>G0YQI2_9CAUD</name>
<dbReference type="EMBL" id="HQ728266">
    <property type="protein sequence ID" value="AEJ81609.1"/>
    <property type="molecule type" value="Genomic_DNA"/>
</dbReference>
<feature type="region of interest" description="Disordered" evidence="1">
    <location>
        <begin position="120"/>
        <end position="142"/>
    </location>
</feature>
<organism evidence="2 3">
    <name type="scientific">Erwinia phage vB_EamP-S6</name>
    <dbReference type="NCBI Taxonomy" id="1051675"/>
    <lineage>
        <taxon>Viruses</taxon>
        <taxon>Duplodnaviria</taxon>
        <taxon>Heunggongvirae</taxon>
        <taxon>Uroviricota</taxon>
        <taxon>Caudoviricetes</taxon>
        <taxon>Schitoviridae</taxon>
        <taxon>Waedenswilvirus</taxon>
        <taxon>Waedenswilvirus S6</taxon>
    </lineage>
</organism>
<feature type="region of interest" description="Disordered" evidence="1">
    <location>
        <begin position="1"/>
        <end position="55"/>
    </location>
</feature>
<feature type="compositionally biased region" description="Basic and acidic residues" evidence="1">
    <location>
        <begin position="124"/>
        <end position="137"/>
    </location>
</feature>
<sequence>MADKKVSAEQSTEEQQAAVKDAQEAQGKEVIVENDTGSDLNATDAAHAGTAEDVQEKAREIVQQDEDAEGQVISEDEVAPKLVTPDDFYRAGFDSIALHAGGIAYVSPFGLELLRSGSGSEAGKLIDKTSGETDGKASAKSSIEPVELLKSGATVKEVTEAFNGLAEKFNQLLSGK</sequence>
<evidence type="ECO:0000256" key="1">
    <source>
        <dbReference type="SAM" id="MobiDB-lite"/>
    </source>
</evidence>